<dbReference type="Pfam" id="PF13456">
    <property type="entry name" value="RVT_3"/>
    <property type="match status" value="1"/>
</dbReference>
<dbReference type="GO" id="GO:0003676">
    <property type="term" value="F:nucleic acid binding"/>
    <property type="evidence" value="ECO:0007669"/>
    <property type="project" value="InterPro"/>
</dbReference>
<dbReference type="InterPro" id="IPR044730">
    <property type="entry name" value="RNase_H-like_dom_plant"/>
</dbReference>
<dbReference type="EMBL" id="JACGCM010000276">
    <property type="protein sequence ID" value="KAF6174321.1"/>
    <property type="molecule type" value="Genomic_DNA"/>
</dbReference>
<evidence type="ECO:0000259" key="1">
    <source>
        <dbReference type="Pfam" id="PF13456"/>
    </source>
</evidence>
<evidence type="ECO:0000313" key="2">
    <source>
        <dbReference type="EMBL" id="KAF6174321.1"/>
    </source>
</evidence>
<dbReference type="OrthoDB" id="10591476at2759"/>
<dbReference type="InterPro" id="IPR002156">
    <property type="entry name" value="RNaseH_domain"/>
</dbReference>
<sequence length="80" mass="8542">MGNPGVGGAGAVFRNHEGEVIGVLVHNLGIVTSFFAECFAIIDGLSKAKECGWYLTPMKIFLLSNPTRFHGGYNLSGIRS</sequence>
<gene>
    <name evidence="2" type="ORF">GIB67_040814</name>
</gene>
<dbReference type="Gene3D" id="3.30.420.10">
    <property type="entry name" value="Ribonuclease H-like superfamily/Ribonuclease H"/>
    <property type="match status" value="1"/>
</dbReference>
<proteinExistence type="predicted"/>
<feature type="domain" description="RNase H type-1" evidence="1">
    <location>
        <begin position="4"/>
        <end position="53"/>
    </location>
</feature>
<dbReference type="InterPro" id="IPR036397">
    <property type="entry name" value="RNaseH_sf"/>
</dbReference>
<comment type="caution">
    <text evidence="2">The sequence shown here is derived from an EMBL/GenBank/DDBJ whole genome shotgun (WGS) entry which is preliminary data.</text>
</comment>
<organism evidence="2 3">
    <name type="scientific">Kingdonia uniflora</name>
    <dbReference type="NCBI Taxonomy" id="39325"/>
    <lineage>
        <taxon>Eukaryota</taxon>
        <taxon>Viridiplantae</taxon>
        <taxon>Streptophyta</taxon>
        <taxon>Embryophyta</taxon>
        <taxon>Tracheophyta</taxon>
        <taxon>Spermatophyta</taxon>
        <taxon>Magnoliopsida</taxon>
        <taxon>Ranunculales</taxon>
        <taxon>Circaeasteraceae</taxon>
        <taxon>Kingdonia</taxon>
    </lineage>
</organism>
<protein>
    <recommendedName>
        <fullName evidence="1">RNase H type-1 domain-containing protein</fullName>
    </recommendedName>
</protein>
<dbReference type="CDD" id="cd06222">
    <property type="entry name" value="RNase_H_like"/>
    <property type="match status" value="1"/>
</dbReference>
<reference evidence="2 3" key="1">
    <citation type="journal article" date="2020" name="IScience">
        <title>Genome Sequencing of the Endangered Kingdonia uniflora (Circaeasteraceae, Ranunculales) Reveals Potential Mechanisms of Evolutionary Specialization.</title>
        <authorList>
            <person name="Sun Y."/>
            <person name="Deng T."/>
            <person name="Zhang A."/>
            <person name="Moore M.J."/>
            <person name="Landis J.B."/>
            <person name="Lin N."/>
            <person name="Zhang H."/>
            <person name="Zhang X."/>
            <person name="Huang J."/>
            <person name="Zhang X."/>
            <person name="Sun H."/>
            <person name="Wang H."/>
        </authorList>
    </citation>
    <scope>NUCLEOTIDE SEQUENCE [LARGE SCALE GENOMIC DNA]</scope>
    <source>
        <strain evidence="2">TB1705</strain>
        <tissue evidence="2">Leaf</tissue>
    </source>
</reference>
<dbReference type="SUPFAM" id="SSF53098">
    <property type="entry name" value="Ribonuclease H-like"/>
    <property type="match status" value="1"/>
</dbReference>
<evidence type="ECO:0000313" key="3">
    <source>
        <dbReference type="Proteomes" id="UP000541444"/>
    </source>
</evidence>
<dbReference type="GO" id="GO:0004523">
    <property type="term" value="F:RNA-DNA hybrid ribonuclease activity"/>
    <property type="evidence" value="ECO:0007669"/>
    <property type="project" value="InterPro"/>
</dbReference>
<dbReference type="InterPro" id="IPR012337">
    <property type="entry name" value="RNaseH-like_sf"/>
</dbReference>
<keyword evidence="3" id="KW-1185">Reference proteome</keyword>
<accession>A0A7J7P4H3</accession>
<dbReference type="Proteomes" id="UP000541444">
    <property type="component" value="Unassembled WGS sequence"/>
</dbReference>
<dbReference type="AlphaFoldDB" id="A0A7J7P4H3"/>
<name>A0A7J7P4H3_9MAGN</name>